<dbReference type="OrthoDB" id="1853564at2"/>
<evidence type="ECO:0000313" key="2">
    <source>
        <dbReference type="EMBL" id="EOT69712.1"/>
    </source>
</evidence>
<dbReference type="EMBL" id="AJAK01000032">
    <property type="protein sequence ID" value="EOH71598.1"/>
    <property type="molecule type" value="Genomic_DNA"/>
</dbReference>
<name>R2NKS7_9ENTE</name>
<evidence type="ECO:0000313" key="1">
    <source>
        <dbReference type="EMBL" id="EOH71598.1"/>
    </source>
</evidence>
<accession>R2NKS7</accession>
<evidence type="ECO:0008006" key="5">
    <source>
        <dbReference type="Google" id="ProtNLM"/>
    </source>
</evidence>
<dbReference type="STRING" id="71451.RV07_GL000797"/>
<reference evidence="2 4" key="2">
    <citation type="submission" date="2013-03" db="EMBL/GenBank/DDBJ databases">
        <title>The Genome Sequence of Enterococcus malodoratus ATCC_43197 (PacBio/Illumina hybrid assembly).</title>
        <authorList>
            <consortium name="The Broad Institute Genomics Platform"/>
            <consortium name="The Broad Institute Genome Sequencing Center for Infectious Disease"/>
            <person name="Earl A."/>
            <person name="Russ C."/>
            <person name="Gilmore M."/>
            <person name="Surin D."/>
            <person name="Walker B."/>
            <person name="Young S."/>
            <person name="Zeng Q."/>
            <person name="Gargeya S."/>
            <person name="Fitzgerald M."/>
            <person name="Haas B."/>
            <person name="Abouelleil A."/>
            <person name="Allen A.W."/>
            <person name="Alvarado L."/>
            <person name="Arachchi H.M."/>
            <person name="Berlin A.M."/>
            <person name="Chapman S.B."/>
            <person name="Gainer-Dewar J."/>
            <person name="Goldberg J."/>
            <person name="Griggs A."/>
            <person name="Gujja S."/>
            <person name="Hansen M."/>
            <person name="Howarth C."/>
            <person name="Imamovic A."/>
            <person name="Ireland A."/>
            <person name="Larimer J."/>
            <person name="McCowan C."/>
            <person name="Murphy C."/>
            <person name="Pearson M."/>
            <person name="Poon T.W."/>
            <person name="Priest M."/>
            <person name="Roberts A."/>
            <person name="Saif S."/>
            <person name="Shea T."/>
            <person name="Sisk P."/>
            <person name="Sykes S."/>
            <person name="Wortman J."/>
            <person name="Nusbaum C."/>
            <person name="Birren B."/>
        </authorList>
    </citation>
    <scope>NUCLEOTIDE SEQUENCE [LARGE SCALE GENOMIC DNA]</scope>
    <source>
        <strain evidence="2 4">ATCC 43197</strain>
    </source>
</reference>
<dbReference type="Proteomes" id="UP000014148">
    <property type="component" value="Unassembled WGS sequence"/>
</dbReference>
<dbReference type="RefSeq" id="WP_010743318.1">
    <property type="nucleotide sequence ID" value="NZ_KB946253.1"/>
</dbReference>
<dbReference type="PATRIC" id="fig|1158601.3.peg.4513"/>
<dbReference type="eggNOG" id="ENOG5031IKE">
    <property type="taxonomic scope" value="Bacteria"/>
</dbReference>
<dbReference type="Pfam" id="PF06356">
    <property type="entry name" value="DUF1064"/>
    <property type="match status" value="1"/>
</dbReference>
<dbReference type="EMBL" id="ASWA01000002">
    <property type="protein sequence ID" value="EOT69712.1"/>
    <property type="molecule type" value="Genomic_DNA"/>
</dbReference>
<sequence>MGNSPTALNKRGKKVVIDGYKFDSEKEALFYQRFVKDCGLPFEVHPRFKLTELTELPEGGKITQIAYSPDFIIKDHDDNWLHVIDVKNSFGMYGIDQANKLRFRLFAIFFKHPVEAVVIRKNDFKVITQGVTKPLNDKKPFITTNFNYHWKDATNYWEENND</sequence>
<gene>
    <name evidence="2" type="ORF">I585_01179</name>
    <name evidence="1" type="ORF">UAI_04554</name>
</gene>
<evidence type="ECO:0000313" key="3">
    <source>
        <dbReference type="Proteomes" id="UP000013783"/>
    </source>
</evidence>
<comment type="caution">
    <text evidence="1">The sequence shown here is derived from an EMBL/GenBank/DDBJ whole genome shotgun (WGS) entry which is preliminary data.</text>
</comment>
<organism evidence="1 3">
    <name type="scientific">Enterococcus malodoratus ATCC 43197</name>
    <dbReference type="NCBI Taxonomy" id="1158601"/>
    <lineage>
        <taxon>Bacteria</taxon>
        <taxon>Bacillati</taxon>
        <taxon>Bacillota</taxon>
        <taxon>Bacilli</taxon>
        <taxon>Lactobacillales</taxon>
        <taxon>Enterococcaceae</taxon>
        <taxon>Enterococcus</taxon>
    </lineage>
</organism>
<proteinExistence type="predicted"/>
<evidence type="ECO:0000313" key="4">
    <source>
        <dbReference type="Proteomes" id="UP000014148"/>
    </source>
</evidence>
<dbReference type="InterPro" id="IPR009414">
    <property type="entry name" value="DUF1064"/>
</dbReference>
<reference evidence="1 3" key="1">
    <citation type="submission" date="2013-02" db="EMBL/GenBank/DDBJ databases">
        <title>The Genome Sequence of Enterococcus malodoratus ATCC_43197.</title>
        <authorList>
            <consortium name="The Broad Institute Genome Sequencing Platform"/>
            <consortium name="The Broad Institute Genome Sequencing Center for Infectious Disease"/>
            <person name="Earl A.M."/>
            <person name="Gilmore M.S."/>
            <person name="Lebreton F."/>
            <person name="Walker B."/>
            <person name="Young S.K."/>
            <person name="Zeng Q."/>
            <person name="Gargeya S."/>
            <person name="Fitzgerald M."/>
            <person name="Haas B."/>
            <person name="Abouelleil A."/>
            <person name="Alvarado L."/>
            <person name="Arachchi H.M."/>
            <person name="Berlin A.M."/>
            <person name="Chapman S.B."/>
            <person name="Dewar J."/>
            <person name="Goldberg J."/>
            <person name="Griggs A."/>
            <person name="Gujja S."/>
            <person name="Hansen M."/>
            <person name="Howarth C."/>
            <person name="Imamovic A."/>
            <person name="Larimer J."/>
            <person name="McCowan C."/>
            <person name="Murphy C."/>
            <person name="Neiman D."/>
            <person name="Pearson M."/>
            <person name="Priest M."/>
            <person name="Roberts A."/>
            <person name="Saif S."/>
            <person name="Shea T."/>
            <person name="Sisk P."/>
            <person name="Sykes S."/>
            <person name="Wortman J."/>
            <person name="Nusbaum C."/>
            <person name="Birren B."/>
        </authorList>
    </citation>
    <scope>NUCLEOTIDE SEQUENCE [LARGE SCALE GENOMIC DNA]</scope>
    <source>
        <strain evidence="1 3">ATCC 43197</strain>
    </source>
</reference>
<dbReference type="Proteomes" id="UP000013783">
    <property type="component" value="Unassembled WGS sequence"/>
</dbReference>
<dbReference type="AlphaFoldDB" id="R2NKS7"/>
<protein>
    <recommendedName>
        <fullName evidence="5">DUF1064 domain-containing protein</fullName>
    </recommendedName>
</protein>
<keyword evidence="4" id="KW-1185">Reference proteome</keyword>